<keyword evidence="3" id="KW-1003">Cell membrane</keyword>
<feature type="transmembrane region" description="Helical" evidence="7">
    <location>
        <begin position="495"/>
        <end position="515"/>
    </location>
</feature>
<evidence type="ECO:0000256" key="5">
    <source>
        <dbReference type="ARBA" id="ARBA00022989"/>
    </source>
</evidence>
<comment type="subcellular location">
    <subcellularLocation>
        <location evidence="1">Cell membrane</location>
        <topology evidence="1">Multi-pass membrane protein</topology>
    </subcellularLocation>
</comment>
<reference evidence="9" key="1">
    <citation type="journal article" date="2019" name="Int. J. Syst. Evol. Microbiol.">
        <title>The Global Catalogue of Microorganisms (GCM) 10K type strain sequencing project: providing services to taxonomists for standard genome sequencing and annotation.</title>
        <authorList>
            <consortium name="The Broad Institute Genomics Platform"/>
            <consortium name="The Broad Institute Genome Sequencing Center for Infectious Disease"/>
            <person name="Wu L."/>
            <person name="Ma J."/>
        </authorList>
    </citation>
    <scope>NUCLEOTIDE SEQUENCE [LARGE SCALE GENOMIC DNA]</scope>
    <source>
        <strain evidence="9">KACC 12597</strain>
    </source>
</reference>
<accession>A0ABW4Y698</accession>
<protein>
    <submittedName>
        <fullName evidence="8">FUSC family protein</fullName>
    </submittedName>
</protein>
<proteinExistence type="predicted"/>
<feature type="transmembrane region" description="Helical" evidence="7">
    <location>
        <begin position="35"/>
        <end position="52"/>
    </location>
</feature>
<evidence type="ECO:0000256" key="7">
    <source>
        <dbReference type="SAM" id="Phobius"/>
    </source>
</evidence>
<dbReference type="PANTHER" id="PTHR30509">
    <property type="entry name" value="P-HYDROXYBENZOIC ACID EFFLUX PUMP SUBUNIT-RELATED"/>
    <property type="match status" value="1"/>
</dbReference>
<evidence type="ECO:0000313" key="8">
    <source>
        <dbReference type="EMBL" id="MFD2110263.1"/>
    </source>
</evidence>
<keyword evidence="2" id="KW-0813">Transport</keyword>
<dbReference type="InterPro" id="IPR006726">
    <property type="entry name" value="PHBA_efflux_AaeB/fusaric-R"/>
</dbReference>
<evidence type="ECO:0000256" key="6">
    <source>
        <dbReference type="ARBA" id="ARBA00023136"/>
    </source>
</evidence>
<feature type="transmembrane region" description="Helical" evidence="7">
    <location>
        <begin position="364"/>
        <end position="385"/>
    </location>
</feature>
<dbReference type="Pfam" id="PF04632">
    <property type="entry name" value="FUSC"/>
    <property type="match status" value="1"/>
</dbReference>
<comment type="caution">
    <text evidence="8">The sequence shown here is derived from an EMBL/GenBank/DDBJ whole genome shotgun (WGS) entry which is preliminary data.</text>
</comment>
<sequence length="696" mass="74976">MPVINRASLQFAINTLLAGMLALYLAMSIDLPRPYWAMMTVYVVSHPLAAAVRSKAIYRFLGTLLGAAGAVLLIPRFVQAPVLLSLAMSLWVGGCLAISVLDRSPRAYILMLAGYTIALIGFPAVTEPTQIFDVAIYRVQEILLGIVCATLVHSLFFPRPVGEALRSRIGNWLGEADDWALDLLRQGLESGLDGSDIDRNRGRLAGAASEIQLMLVHLPFDTSNLRETTAVVRLLRDRLLLLIPILSSLSDRIAAMRRATPDLDPEIAVMLREVADWVEEGASLASSRSLIERLDALASETAVGDWHQATRVALISRLRDLVTALGEGHALLAHLHAPDGPLPRLLGEEVASTADRPLHRDPELALLSGLAATITIMIVCLVWIGSGWDDGKWSAMTAAITCSLFAAMDDPVPAIRSFGVYLVVSMVVAGLYIFVVMPSIGSFPMLALALTPMLFGIGIMIPDPRLAFPALSTILNVVNTLVIQDHASADFARFLNISLSQFFGVFVAVFVTRSLRSMSAEVSARRLLRQIWSHLSRLANGREENTAVDFASRSLDRLGLLSPKLARLKNSDLNGVDVLKDLRVGLDLVALRDLRSGLPASVGAALDRLLDGVGERYQRLSLDGRAPDDTGLLVQFDRLLERSAQSSASGGALGVRGIGALVGLRRNLFPDALNRSDTPVDSDALNRGPLAVGGAA</sequence>
<keyword evidence="6 7" id="KW-0472">Membrane</keyword>
<dbReference type="EMBL" id="JBHUHX010000001">
    <property type="protein sequence ID" value="MFD2110263.1"/>
    <property type="molecule type" value="Genomic_DNA"/>
</dbReference>
<evidence type="ECO:0000256" key="3">
    <source>
        <dbReference type="ARBA" id="ARBA00022475"/>
    </source>
</evidence>
<keyword evidence="9" id="KW-1185">Reference proteome</keyword>
<feature type="transmembrane region" description="Helical" evidence="7">
    <location>
        <begin position="80"/>
        <end position="101"/>
    </location>
</feature>
<keyword evidence="5 7" id="KW-1133">Transmembrane helix</keyword>
<dbReference type="PANTHER" id="PTHR30509:SF9">
    <property type="entry name" value="MULTIDRUG RESISTANCE PROTEIN MDTO"/>
    <property type="match status" value="1"/>
</dbReference>
<organism evidence="8 9">
    <name type="scientific">Thiorhodococcus fuscus</name>
    <dbReference type="NCBI Taxonomy" id="527200"/>
    <lineage>
        <taxon>Bacteria</taxon>
        <taxon>Pseudomonadati</taxon>
        <taxon>Pseudomonadota</taxon>
        <taxon>Gammaproteobacteria</taxon>
        <taxon>Chromatiales</taxon>
        <taxon>Chromatiaceae</taxon>
        <taxon>Thiorhodococcus</taxon>
    </lineage>
</organism>
<dbReference type="Proteomes" id="UP001597337">
    <property type="component" value="Unassembled WGS sequence"/>
</dbReference>
<feature type="transmembrane region" description="Helical" evidence="7">
    <location>
        <begin position="57"/>
        <end position="74"/>
    </location>
</feature>
<dbReference type="RefSeq" id="WP_386021495.1">
    <property type="nucleotide sequence ID" value="NZ_JBHUHX010000001.1"/>
</dbReference>
<feature type="transmembrane region" description="Helical" evidence="7">
    <location>
        <begin position="420"/>
        <end position="437"/>
    </location>
</feature>
<keyword evidence="4 7" id="KW-0812">Transmembrane</keyword>
<evidence type="ECO:0000256" key="2">
    <source>
        <dbReference type="ARBA" id="ARBA00022448"/>
    </source>
</evidence>
<name>A0ABW4Y698_9GAMM</name>
<feature type="transmembrane region" description="Helical" evidence="7">
    <location>
        <begin position="108"/>
        <end position="125"/>
    </location>
</feature>
<gene>
    <name evidence="8" type="ORF">ACFSJC_00230</name>
</gene>
<feature type="transmembrane region" description="Helical" evidence="7">
    <location>
        <begin position="466"/>
        <end position="483"/>
    </location>
</feature>
<evidence type="ECO:0000256" key="1">
    <source>
        <dbReference type="ARBA" id="ARBA00004651"/>
    </source>
</evidence>
<evidence type="ECO:0000313" key="9">
    <source>
        <dbReference type="Proteomes" id="UP001597337"/>
    </source>
</evidence>
<feature type="transmembrane region" description="Helical" evidence="7">
    <location>
        <begin position="443"/>
        <end position="461"/>
    </location>
</feature>
<feature type="transmembrane region" description="Helical" evidence="7">
    <location>
        <begin position="137"/>
        <end position="158"/>
    </location>
</feature>
<feature type="transmembrane region" description="Helical" evidence="7">
    <location>
        <begin position="12"/>
        <end position="29"/>
    </location>
</feature>
<evidence type="ECO:0000256" key="4">
    <source>
        <dbReference type="ARBA" id="ARBA00022692"/>
    </source>
</evidence>